<proteinExistence type="inferred from homology"/>
<dbReference type="SUPFAM" id="SSF88946">
    <property type="entry name" value="Sigma2 domain of RNA polymerase sigma factors"/>
    <property type="match status" value="1"/>
</dbReference>
<dbReference type="NCBIfam" id="TIGR02937">
    <property type="entry name" value="sigma70-ECF"/>
    <property type="match status" value="1"/>
</dbReference>
<reference evidence="8" key="1">
    <citation type="submission" date="2018-12" db="EMBL/GenBank/DDBJ databases">
        <title>Tengunoibacter tsumagoiensis gen. nov., sp. nov., Dictyobacter kobayashii sp. nov., D. alpinus sp. nov., and D. joshuensis sp. nov. and description of Dictyobacteraceae fam. nov. within the order Ktedonobacterales isolated from Tengu-no-mugimeshi.</title>
        <authorList>
            <person name="Wang C.M."/>
            <person name="Zheng Y."/>
            <person name="Sakai Y."/>
            <person name="Toyoda A."/>
            <person name="Minakuchi Y."/>
            <person name="Abe K."/>
            <person name="Yokota A."/>
            <person name="Yabe S."/>
        </authorList>
    </citation>
    <scope>NUCLEOTIDE SEQUENCE [LARGE SCALE GENOMIC DNA]</scope>
    <source>
        <strain evidence="8">Uno3</strain>
    </source>
</reference>
<dbReference type="OrthoDB" id="5243766at2"/>
<dbReference type="GO" id="GO:0016987">
    <property type="term" value="F:sigma factor activity"/>
    <property type="evidence" value="ECO:0007669"/>
    <property type="project" value="UniProtKB-KW"/>
</dbReference>
<dbReference type="InterPro" id="IPR039425">
    <property type="entry name" value="RNA_pol_sigma-70-like"/>
</dbReference>
<dbReference type="GO" id="GO:0003677">
    <property type="term" value="F:DNA binding"/>
    <property type="evidence" value="ECO:0007669"/>
    <property type="project" value="UniProtKB-KW"/>
</dbReference>
<accession>A0A402A6H6</accession>
<dbReference type="Gene3D" id="1.10.10.10">
    <property type="entry name" value="Winged helix-like DNA-binding domain superfamily/Winged helix DNA-binding domain"/>
    <property type="match status" value="1"/>
</dbReference>
<organism evidence="7 8">
    <name type="scientific">Tengunoibacter tsumagoiensis</name>
    <dbReference type="NCBI Taxonomy" id="2014871"/>
    <lineage>
        <taxon>Bacteria</taxon>
        <taxon>Bacillati</taxon>
        <taxon>Chloroflexota</taxon>
        <taxon>Ktedonobacteria</taxon>
        <taxon>Ktedonobacterales</taxon>
        <taxon>Dictyobacteraceae</taxon>
        <taxon>Tengunoibacter</taxon>
    </lineage>
</organism>
<dbReference type="RefSeq" id="WP_126582286.1">
    <property type="nucleotide sequence ID" value="NZ_BIFR01000002.1"/>
</dbReference>
<evidence type="ECO:0000256" key="4">
    <source>
        <dbReference type="ARBA" id="ARBA00023125"/>
    </source>
</evidence>
<keyword evidence="2" id="KW-0805">Transcription regulation</keyword>
<sequence>MKLSRQQPAAPHVTPAARELARQQLLDFLTEQTPALLGTLRSYVQRMGLAQNGEISAVAADVLQEVVVEALEHSERFDPTRQPMAWLLGIALNVIKRKRTEVAKRSQRELSFAHLTVLRSEHQESSAAENLLEQLVSCSIEGPERKLESDEQAQFILSLVSDEDRKVLQLAIVHDFERDVLAQALGITAVAARVRLHRALARLRIAWQALQQQQQVGEQQITSLERKTR</sequence>
<dbReference type="InterPro" id="IPR014284">
    <property type="entry name" value="RNA_pol_sigma-70_dom"/>
</dbReference>
<dbReference type="GO" id="GO:0006352">
    <property type="term" value="P:DNA-templated transcription initiation"/>
    <property type="evidence" value="ECO:0007669"/>
    <property type="project" value="InterPro"/>
</dbReference>
<keyword evidence="5" id="KW-0804">Transcription</keyword>
<dbReference type="Pfam" id="PF04542">
    <property type="entry name" value="Sigma70_r2"/>
    <property type="match status" value="1"/>
</dbReference>
<dbReference type="AlphaFoldDB" id="A0A402A6H6"/>
<evidence type="ECO:0000256" key="5">
    <source>
        <dbReference type="ARBA" id="ARBA00023163"/>
    </source>
</evidence>
<name>A0A402A6H6_9CHLR</name>
<dbReference type="PANTHER" id="PTHR43133">
    <property type="entry name" value="RNA POLYMERASE ECF-TYPE SIGMA FACTO"/>
    <property type="match status" value="1"/>
</dbReference>
<protein>
    <recommendedName>
        <fullName evidence="6">RNA polymerase sigma-70 region 2 domain-containing protein</fullName>
    </recommendedName>
</protein>
<evidence type="ECO:0000259" key="6">
    <source>
        <dbReference type="Pfam" id="PF04542"/>
    </source>
</evidence>
<keyword evidence="8" id="KW-1185">Reference proteome</keyword>
<evidence type="ECO:0000256" key="1">
    <source>
        <dbReference type="ARBA" id="ARBA00010641"/>
    </source>
</evidence>
<dbReference type="EMBL" id="BIFR01000002">
    <property type="protein sequence ID" value="GCE14747.1"/>
    <property type="molecule type" value="Genomic_DNA"/>
</dbReference>
<comment type="similarity">
    <text evidence="1">Belongs to the sigma-70 factor family. ECF subfamily.</text>
</comment>
<evidence type="ECO:0000256" key="3">
    <source>
        <dbReference type="ARBA" id="ARBA00023082"/>
    </source>
</evidence>
<dbReference type="InterPro" id="IPR007627">
    <property type="entry name" value="RNA_pol_sigma70_r2"/>
</dbReference>
<dbReference type="Gene3D" id="1.10.1740.10">
    <property type="match status" value="1"/>
</dbReference>
<evidence type="ECO:0000256" key="2">
    <source>
        <dbReference type="ARBA" id="ARBA00023015"/>
    </source>
</evidence>
<feature type="domain" description="RNA polymerase sigma-70 region 2" evidence="6">
    <location>
        <begin position="37"/>
        <end position="99"/>
    </location>
</feature>
<gene>
    <name evidence="7" type="ORF">KTT_46060</name>
</gene>
<dbReference type="InterPro" id="IPR013325">
    <property type="entry name" value="RNA_pol_sigma_r2"/>
</dbReference>
<dbReference type="SUPFAM" id="SSF88659">
    <property type="entry name" value="Sigma3 and sigma4 domains of RNA polymerase sigma factors"/>
    <property type="match status" value="1"/>
</dbReference>
<keyword evidence="4" id="KW-0238">DNA-binding</keyword>
<dbReference type="InterPro" id="IPR036388">
    <property type="entry name" value="WH-like_DNA-bd_sf"/>
</dbReference>
<comment type="caution">
    <text evidence="7">The sequence shown here is derived from an EMBL/GenBank/DDBJ whole genome shotgun (WGS) entry which is preliminary data.</text>
</comment>
<keyword evidence="3" id="KW-0731">Sigma factor</keyword>
<dbReference type="InterPro" id="IPR013324">
    <property type="entry name" value="RNA_pol_sigma_r3/r4-like"/>
</dbReference>
<evidence type="ECO:0000313" key="7">
    <source>
        <dbReference type="EMBL" id="GCE14747.1"/>
    </source>
</evidence>
<evidence type="ECO:0000313" key="8">
    <source>
        <dbReference type="Proteomes" id="UP000287352"/>
    </source>
</evidence>
<dbReference type="Proteomes" id="UP000287352">
    <property type="component" value="Unassembled WGS sequence"/>
</dbReference>
<dbReference type="PANTHER" id="PTHR43133:SF8">
    <property type="entry name" value="RNA POLYMERASE SIGMA FACTOR HI_1459-RELATED"/>
    <property type="match status" value="1"/>
</dbReference>